<dbReference type="InterPro" id="IPR001173">
    <property type="entry name" value="Glyco_trans_2-like"/>
</dbReference>
<gene>
    <name evidence="2" type="ORF">UFOPK1503_01079</name>
    <name evidence="3" type="ORF">UFOPK1693_01143</name>
</gene>
<dbReference type="Gene3D" id="3.90.550.10">
    <property type="entry name" value="Spore Coat Polysaccharide Biosynthesis Protein SpsA, Chain A"/>
    <property type="match status" value="1"/>
</dbReference>
<evidence type="ECO:0000313" key="2">
    <source>
        <dbReference type="EMBL" id="CAB4551405.1"/>
    </source>
</evidence>
<feature type="domain" description="Glycosyltransferase 2-like" evidence="1">
    <location>
        <begin position="42"/>
        <end position="116"/>
    </location>
</feature>
<evidence type="ECO:0000313" key="3">
    <source>
        <dbReference type="EMBL" id="CAB4578176.1"/>
    </source>
</evidence>
<dbReference type="Pfam" id="PF00535">
    <property type="entry name" value="Glycos_transf_2"/>
    <property type="match status" value="1"/>
</dbReference>
<dbReference type="SUPFAM" id="SSF53448">
    <property type="entry name" value="Nucleotide-diphospho-sugar transferases"/>
    <property type="match status" value="1"/>
</dbReference>
<protein>
    <submittedName>
        <fullName evidence="2">Unannotated protein</fullName>
    </submittedName>
</protein>
<dbReference type="EMBL" id="CAEZST010000025">
    <property type="protein sequence ID" value="CAB4551405.1"/>
    <property type="molecule type" value="Genomic_DNA"/>
</dbReference>
<dbReference type="EMBL" id="CAEZTO010000039">
    <property type="protein sequence ID" value="CAB4578176.1"/>
    <property type="molecule type" value="Genomic_DNA"/>
</dbReference>
<reference evidence="2" key="1">
    <citation type="submission" date="2020-05" db="EMBL/GenBank/DDBJ databases">
        <authorList>
            <person name="Chiriac C."/>
            <person name="Salcher M."/>
            <person name="Ghai R."/>
            <person name="Kavagutti S V."/>
        </authorList>
    </citation>
    <scope>NUCLEOTIDE SEQUENCE</scope>
</reference>
<proteinExistence type="predicted"/>
<accession>A0A6J6CJU4</accession>
<dbReference type="CDD" id="cd00761">
    <property type="entry name" value="Glyco_tranf_GTA_type"/>
    <property type="match status" value="1"/>
</dbReference>
<dbReference type="AlphaFoldDB" id="A0A6J6CJU4"/>
<sequence length="246" mass="27186">MKLTIGYSTLAERVSNIQFPGNNYDYLVLVQNPNQASYSAPSDAQLIEVPGKGVAKSRNQAIRSAKTELLIFGDDDVTFHTSELTKAIAKFEKDPTLVMLLLAAKDEHGQPRKKYPNNENKLTLLNSARAATYEMMIRVDLVRQLEVSFDENFGAGADLYLGDEFIFISDLIKAGAKCEFSPIFIATHPSDSSGERWGTATDRKARAAVFDRVFGAAAPLIRIAFGLRRINLLGGLRQLILFVLGR</sequence>
<evidence type="ECO:0000259" key="1">
    <source>
        <dbReference type="Pfam" id="PF00535"/>
    </source>
</evidence>
<organism evidence="2">
    <name type="scientific">freshwater metagenome</name>
    <dbReference type="NCBI Taxonomy" id="449393"/>
    <lineage>
        <taxon>unclassified sequences</taxon>
        <taxon>metagenomes</taxon>
        <taxon>ecological metagenomes</taxon>
    </lineage>
</organism>
<name>A0A6J6CJU4_9ZZZZ</name>
<dbReference type="InterPro" id="IPR029044">
    <property type="entry name" value="Nucleotide-diphossugar_trans"/>
</dbReference>